<keyword evidence="3" id="KW-0378">Hydrolase</keyword>
<dbReference type="InterPro" id="IPR029062">
    <property type="entry name" value="Class_I_gatase-like"/>
</dbReference>
<evidence type="ECO:0000313" key="6">
    <source>
        <dbReference type="Proteomes" id="UP000184526"/>
    </source>
</evidence>
<dbReference type="STRING" id="1121306.SAMN02745196_00127"/>
<evidence type="ECO:0000256" key="2">
    <source>
        <dbReference type="ARBA" id="ARBA00022670"/>
    </source>
</evidence>
<evidence type="ECO:0000256" key="3">
    <source>
        <dbReference type="ARBA" id="ARBA00022801"/>
    </source>
</evidence>
<dbReference type="GO" id="GO:0008236">
    <property type="term" value="F:serine-type peptidase activity"/>
    <property type="evidence" value="ECO:0007669"/>
    <property type="project" value="UniProtKB-KW"/>
</dbReference>
<dbReference type="AlphaFoldDB" id="A0A1M5SEY7"/>
<organism evidence="5 6">
    <name type="scientific">Clostridium collagenovorans DSM 3089</name>
    <dbReference type="NCBI Taxonomy" id="1121306"/>
    <lineage>
        <taxon>Bacteria</taxon>
        <taxon>Bacillati</taxon>
        <taxon>Bacillota</taxon>
        <taxon>Clostridia</taxon>
        <taxon>Eubacteriales</taxon>
        <taxon>Clostridiaceae</taxon>
        <taxon>Clostridium</taxon>
    </lineage>
</organism>
<dbReference type="Gene3D" id="3.40.50.880">
    <property type="match status" value="1"/>
</dbReference>
<keyword evidence="4" id="KW-0720">Serine protease</keyword>
<dbReference type="GO" id="GO:0006508">
    <property type="term" value="P:proteolysis"/>
    <property type="evidence" value="ECO:0007669"/>
    <property type="project" value="UniProtKB-KW"/>
</dbReference>
<dbReference type="Pfam" id="PF03575">
    <property type="entry name" value="Peptidase_S51"/>
    <property type="match status" value="1"/>
</dbReference>
<keyword evidence="2" id="KW-0645">Protease</keyword>
<comment type="similarity">
    <text evidence="1">Belongs to the peptidase S51 family.</text>
</comment>
<evidence type="ECO:0000313" key="5">
    <source>
        <dbReference type="EMBL" id="SHH36473.1"/>
    </source>
</evidence>
<dbReference type="SUPFAM" id="SSF52317">
    <property type="entry name" value="Class I glutamine amidotransferase-like"/>
    <property type="match status" value="1"/>
</dbReference>
<reference evidence="5 6" key="1">
    <citation type="submission" date="2016-11" db="EMBL/GenBank/DDBJ databases">
        <authorList>
            <person name="Jaros S."/>
            <person name="Januszkiewicz K."/>
            <person name="Wedrychowicz H."/>
        </authorList>
    </citation>
    <scope>NUCLEOTIDE SEQUENCE [LARGE SCALE GENOMIC DNA]</scope>
    <source>
        <strain evidence="5 6">DSM 3089</strain>
    </source>
</reference>
<dbReference type="RefSeq" id="WP_072829006.1">
    <property type="nucleotide sequence ID" value="NZ_FQXP01000003.1"/>
</dbReference>
<evidence type="ECO:0000256" key="4">
    <source>
        <dbReference type="ARBA" id="ARBA00022825"/>
    </source>
</evidence>
<proteinExistence type="inferred from homology"/>
<name>A0A1M5SEY7_9CLOT</name>
<keyword evidence="6" id="KW-1185">Reference proteome</keyword>
<evidence type="ECO:0000256" key="1">
    <source>
        <dbReference type="ARBA" id="ARBA00006534"/>
    </source>
</evidence>
<dbReference type="InterPro" id="IPR005320">
    <property type="entry name" value="Peptidase_S51"/>
</dbReference>
<accession>A0A1M5SEY7</accession>
<protein>
    <submittedName>
        <fullName evidence="5">Dipeptidase E</fullName>
    </submittedName>
</protein>
<dbReference type="EMBL" id="FQXP01000003">
    <property type="protein sequence ID" value="SHH36473.1"/>
    <property type="molecule type" value="Genomic_DNA"/>
</dbReference>
<gene>
    <name evidence="5" type="ORF">SAMN02745196_00127</name>
</gene>
<dbReference type="Proteomes" id="UP000184526">
    <property type="component" value="Unassembled WGS sequence"/>
</dbReference>
<sequence length="209" mass="23482">MKVSILTSGFSGEFPQSFIKCIKDYYYNDGSFVFVASDFENTYKSDKYSNAIISNFNNKNIFFNDVYVIDSRTSKEEALNLIKNSAIVFLSGGNTLKQINSIKDYELIPALQEREGITIGMSAGSINMAKNVVLAKDLEDNIPELSVYEGIGLVDINIEPHLDLSNENHLKEIHEASQHSTIYGLFDESFIAVIDADIRIYGDHHIFKS</sequence>